<accession>A0A808FIX2</accession>
<proteinExistence type="predicted"/>
<protein>
    <submittedName>
        <fullName evidence="2">Uncharacterized protein</fullName>
    </submittedName>
</protein>
<evidence type="ECO:0000256" key="1">
    <source>
        <dbReference type="SAM" id="MobiDB-lite"/>
    </source>
</evidence>
<organism evidence="2">
    <name type="scientific">Xanthomonas citri pv. phaseoli var. fuscans</name>
    <dbReference type="NCBI Taxonomy" id="473423"/>
    <lineage>
        <taxon>Bacteria</taxon>
        <taxon>Pseudomonadati</taxon>
        <taxon>Pseudomonadota</taxon>
        <taxon>Gammaproteobacteria</taxon>
        <taxon>Lysobacterales</taxon>
        <taxon>Lysobacteraceae</taxon>
        <taxon>Xanthomonas</taxon>
    </lineage>
</organism>
<dbReference type="EMBL" id="CP021018">
    <property type="protein sequence ID" value="ATS89724.1"/>
    <property type="molecule type" value="Genomic_DNA"/>
</dbReference>
<gene>
    <name evidence="2" type="ORF">XcfCFBP6167P_16715</name>
</gene>
<evidence type="ECO:0000313" key="2">
    <source>
        <dbReference type="EMBL" id="ATS89724.1"/>
    </source>
</evidence>
<reference evidence="2" key="1">
    <citation type="journal article" date="2017" name="BMC Genomics">
        <title>Xanthomonas adaptation to common bean is associated with horizontal transfers of genes encoding TAL effectors.</title>
        <authorList>
            <person name="Ruh M."/>
            <person name="Briand M."/>
            <person name="Bonneau S."/>
            <person name="Jacques M.A."/>
            <person name="Chen N.W.G."/>
        </authorList>
    </citation>
    <scope>NUCLEOTIDE SEQUENCE [LARGE SCALE GENOMIC DNA]</scope>
    <source>
        <strain evidence="2">CFBP6167</strain>
    </source>
</reference>
<name>A0A808FIX2_XANCI</name>
<dbReference type="AlphaFoldDB" id="A0A808FIX2"/>
<feature type="region of interest" description="Disordered" evidence="1">
    <location>
        <begin position="1"/>
        <end position="34"/>
    </location>
</feature>
<sequence length="60" mass="6268">MRCSLKTEGGGPSGPREDGEFYQRPAAAAGRPRYSSDAEIGMLARGRLPSSSASRVAAAR</sequence>